<dbReference type="AlphaFoldDB" id="A0AAW1IUA2"/>
<keyword evidence="5 11" id="KW-0493">Microtubule</keyword>
<dbReference type="SUPFAM" id="SSF52540">
    <property type="entry name" value="P-loop containing nucleoside triphosphate hydrolases"/>
    <property type="match status" value="1"/>
</dbReference>
<evidence type="ECO:0000256" key="3">
    <source>
        <dbReference type="ARBA" id="ARBA00022448"/>
    </source>
</evidence>
<dbReference type="PANTHER" id="PTHR12688:SF0">
    <property type="entry name" value="DYNEIN LIGHT INTERMEDIATE CHAIN"/>
    <property type="match status" value="1"/>
</dbReference>
<evidence type="ECO:0000256" key="10">
    <source>
        <dbReference type="ARBA" id="ARBA00023212"/>
    </source>
</evidence>
<comment type="caution">
    <text evidence="13">The sequence shown here is derived from an EMBL/GenBank/DDBJ whole genome shotgun (WGS) entry which is preliminary data.</text>
</comment>
<evidence type="ECO:0000256" key="2">
    <source>
        <dbReference type="ARBA" id="ARBA00006831"/>
    </source>
</evidence>
<keyword evidence="6 11" id="KW-0547">Nucleotide-binding</keyword>
<feature type="region of interest" description="Disordered" evidence="12">
    <location>
        <begin position="480"/>
        <end position="508"/>
    </location>
</feature>
<dbReference type="InterPro" id="IPR008467">
    <property type="entry name" value="Dynein1_light_intermed_chain"/>
</dbReference>
<dbReference type="PANTHER" id="PTHR12688">
    <property type="entry name" value="DYNEIN LIGHT INTERMEDIATE CHAIN"/>
    <property type="match status" value="1"/>
</dbReference>
<comment type="subunit">
    <text evidence="11">Homodimer. The cytoplasmic dynein 1 complex consists of two catalytic heavy chains (HCs) and a number of non-catalytic subunits presented by intermediate chains (ICs).</text>
</comment>
<evidence type="ECO:0000256" key="9">
    <source>
        <dbReference type="ARBA" id="ARBA00023175"/>
    </source>
</evidence>
<dbReference type="Gene3D" id="3.40.50.300">
    <property type="entry name" value="P-loop containing nucleotide triphosphate hydrolases"/>
    <property type="match status" value="1"/>
</dbReference>
<evidence type="ECO:0000256" key="1">
    <source>
        <dbReference type="ARBA" id="ARBA00004245"/>
    </source>
</evidence>
<dbReference type="GO" id="GO:0005524">
    <property type="term" value="F:ATP binding"/>
    <property type="evidence" value="ECO:0007669"/>
    <property type="project" value="UniProtKB-KW"/>
</dbReference>
<evidence type="ECO:0000256" key="12">
    <source>
        <dbReference type="SAM" id="MobiDB-lite"/>
    </source>
</evidence>
<name>A0AAW1IUA2_POPJA</name>
<reference evidence="13 14" key="1">
    <citation type="journal article" date="2024" name="BMC Genomics">
        <title>De novo assembly and annotation of Popillia japonica's genome with initial clues to its potential as an invasive pest.</title>
        <authorList>
            <person name="Cucini C."/>
            <person name="Boschi S."/>
            <person name="Funari R."/>
            <person name="Cardaioli E."/>
            <person name="Iannotti N."/>
            <person name="Marturano G."/>
            <person name="Paoli F."/>
            <person name="Bruttini M."/>
            <person name="Carapelli A."/>
            <person name="Frati F."/>
            <person name="Nardi F."/>
        </authorList>
    </citation>
    <scope>NUCLEOTIDE SEQUENCE [LARGE SCALE GENOMIC DNA]</scope>
    <source>
        <strain evidence="13">DMR45628</strain>
    </source>
</reference>
<dbReference type="Proteomes" id="UP001458880">
    <property type="component" value="Unassembled WGS sequence"/>
</dbReference>
<evidence type="ECO:0000256" key="11">
    <source>
        <dbReference type="RuleBase" id="RU366047"/>
    </source>
</evidence>
<dbReference type="GO" id="GO:0005874">
    <property type="term" value="C:microtubule"/>
    <property type="evidence" value="ECO:0007669"/>
    <property type="project" value="UniProtKB-KW"/>
</dbReference>
<dbReference type="EMBL" id="JASPKY010000545">
    <property type="protein sequence ID" value="KAK9693359.1"/>
    <property type="molecule type" value="Genomic_DNA"/>
</dbReference>
<feature type="compositionally biased region" description="Polar residues" evidence="12">
    <location>
        <begin position="432"/>
        <end position="449"/>
    </location>
</feature>
<accession>A0AAW1IUA2</accession>
<sequence>MRHAKIQITNGCDSVLVKMAQVREVMSAENNNKNEPPKENLWAQILNDVQNHGNPKLPSCKQIVVLGDNESGKTTLVAKLQGVEDPCKQIVVLGDNESGKTTLVAKLQGVEDPKKGSGLEYAYIDVRDDYRDDHTRLSVWVLDGDNGHTDLLGFALNEETYEHTLVILTVTMMAPWGILEQLQHWASVLADHLDKLKLDVDLRQTRRQHQVKMWQEYVEPGDEHDPASPMKRSSRNLGENDDQDVDDTLPLPEGVLTSNLGLDIVVVVTKTDYMQTLEKDHDYKDEHLDFMQQWIRRFCLQYGASLFYTSAKEDKNCDLLYKYLTHRIYGFPFRTPALVVEKDAVFIPAGWDNMKKIAILHENLYTCSPNDYYREIIVQPVTRKTINRETEILAEDEQVFLTRQQQILLSGTGLPSALPGRVGESPMRSSPLGKTTVRSPATPGIQGSPNKKLDSTKIVSTPGGEGVLANFFNSLLHKKTGGSPGTPMTAAAVKPSGPDSLTDKASMRSDAAAELDKLARGKKLSSGGIDFNASDC</sequence>
<comment type="similarity">
    <text evidence="2 11">Belongs to the dynein light intermediate chain family.</text>
</comment>
<dbReference type="GO" id="GO:0000226">
    <property type="term" value="P:microtubule cytoskeleton organization"/>
    <property type="evidence" value="ECO:0007669"/>
    <property type="project" value="TreeGrafter"/>
</dbReference>
<dbReference type="GO" id="GO:0005868">
    <property type="term" value="C:cytoplasmic dynein complex"/>
    <property type="evidence" value="ECO:0007669"/>
    <property type="project" value="UniProtKB-UniRule"/>
</dbReference>
<keyword evidence="4 11" id="KW-0963">Cytoplasm</keyword>
<proteinExistence type="inferred from homology"/>
<feature type="region of interest" description="Disordered" evidence="12">
    <location>
        <begin position="217"/>
        <end position="251"/>
    </location>
</feature>
<dbReference type="InterPro" id="IPR027417">
    <property type="entry name" value="P-loop_NTPase"/>
</dbReference>
<gene>
    <name evidence="13" type="ORF">QE152_g34256</name>
</gene>
<dbReference type="GO" id="GO:0045504">
    <property type="term" value="F:dynein heavy chain binding"/>
    <property type="evidence" value="ECO:0007669"/>
    <property type="project" value="TreeGrafter"/>
</dbReference>
<evidence type="ECO:0000256" key="7">
    <source>
        <dbReference type="ARBA" id="ARBA00022840"/>
    </source>
</evidence>
<protein>
    <recommendedName>
        <fullName evidence="11">Dynein light intermediate chain</fullName>
    </recommendedName>
</protein>
<dbReference type="Pfam" id="PF05783">
    <property type="entry name" value="DLIC"/>
    <property type="match status" value="1"/>
</dbReference>
<evidence type="ECO:0000256" key="5">
    <source>
        <dbReference type="ARBA" id="ARBA00022701"/>
    </source>
</evidence>
<keyword evidence="14" id="KW-1185">Reference proteome</keyword>
<comment type="subcellular location">
    <subcellularLocation>
        <location evidence="1 11">Cytoplasm</location>
        <location evidence="1 11">Cytoskeleton</location>
    </subcellularLocation>
</comment>
<dbReference type="GO" id="GO:0007018">
    <property type="term" value="P:microtubule-based movement"/>
    <property type="evidence" value="ECO:0007669"/>
    <property type="project" value="InterPro"/>
</dbReference>
<evidence type="ECO:0000313" key="13">
    <source>
        <dbReference type="EMBL" id="KAK9693359.1"/>
    </source>
</evidence>
<comment type="function">
    <text evidence="11">Acts as one of several non-catalytic accessory components of the cytoplasmic dynein 1 complex that are thought to be involved in linking dynein to cargos and to adapter proteins that regulate dynein function. Cytoplasmic dynein 1 acts as a motor for the intracellular retrograde motility of vesicles and organelles along microtubules. May play a role in binding dynein to membranous organelles or chromosomes.</text>
</comment>
<evidence type="ECO:0000313" key="14">
    <source>
        <dbReference type="Proteomes" id="UP001458880"/>
    </source>
</evidence>
<dbReference type="InterPro" id="IPR022780">
    <property type="entry name" value="Dynein_light_int_chain"/>
</dbReference>
<dbReference type="GO" id="GO:0005813">
    <property type="term" value="C:centrosome"/>
    <property type="evidence" value="ECO:0007669"/>
    <property type="project" value="TreeGrafter"/>
</dbReference>
<organism evidence="13 14">
    <name type="scientific">Popillia japonica</name>
    <name type="common">Japanese beetle</name>
    <dbReference type="NCBI Taxonomy" id="7064"/>
    <lineage>
        <taxon>Eukaryota</taxon>
        <taxon>Metazoa</taxon>
        <taxon>Ecdysozoa</taxon>
        <taxon>Arthropoda</taxon>
        <taxon>Hexapoda</taxon>
        <taxon>Insecta</taxon>
        <taxon>Pterygota</taxon>
        <taxon>Neoptera</taxon>
        <taxon>Endopterygota</taxon>
        <taxon>Coleoptera</taxon>
        <taxon>Polyphaga</taxon>
        <taxon>Scarabaeiformia</taxon>
        <taxon>Scarabaeidae</taxon>
        <taxon>Rutelinae</taxon>
        <taxon>Popillia</taxon>
    </lineage>
</organism>
<keyword evidence="3 11" id="KW-0813">Transport</keyword>
<keyword evidence="9 11" id="KW-0505">Motor protein</keyword>
<keyword evidence="7 11" id="KW-0067">ATP-binding</keyword>
<feature type="region of interest" description="Disordered" evidence="12">
    <location>
        <begin position="418"/>
        <end position="455"/>
    </location>
</feature>
<evidence type="ECO:0000256" key="4">
    <source>
        <dbReference type="ARBA" id="ARBA00022490"/>
    </source>
</evidence>
<keyword evidence="8 11" id="KW-0243">Dynein</keyword>
<evidence type="ECO:0000256" key="6">
    <source>
        <dbReference type="ARBA" id="ARBA00022741"/>
    </source>
</evidence>
<keyword evidence="10 11" id="KW-0206">Cytoskeleton</keyword>
<evidence type="ECO:0000256" key="8">
    <source>
        <dbReference type="ARBA" id="ARBA00023017"/>
    </source>
</evidence>